<sequence length="307" mass="32372">METTYIPPGSIVVGVDGSESCSQALAWAAEEAALDHRPLVLINAVGTLGTPGTVWLTGVDPVVQEMRRHGEEVAAAAAREVASRHSANETLTSVVTDDARQALLAAAERAHMVVVGSRGRGPVRSLLLGSVSSAVARHATCPVVVVRPHRIGVVRRGVLVGADGTSESQPALDFAYREASIRRLPLTVMHCVSDTFAVEYQGAVVPPSERRLEDARLILAESVAGMTEKYPDVHVTVQVSPGLPEQTLRSAAERMDLLVVGSRSPNMLSRAAAGDVAGHLVEHARTVVAVVPRSAGPTNPGQRDLRP</sequence>
<dbReference type="Gene3D" id="3.40.50.620">
    <property type="entry name" value="HUPs"/>
    <property type="match status" value="2"/>
</dbReference>
<dbReference type="PRINTS" id="PR01438">
    <property type="entry name" value="UNVRSLSTRESS"/>
</dbReference>
<dbReference type="PANTHER" id="PTHR31964:SF113">
    <property type="entry name" value="USPA DOMAIN-CONTAINING PROTEIN"/>
    <property type="match status" value="1"/>
</dbReference>
<dbReference type="CDD" id="cd23659">
    <property type="entry name" value="USP_At3g01520-like"/>
    <property type="match status" value="1"/>
</dbReference>
<feature type="domain" description="UspA" evidence="2">
    <location>
        <begin position="158"/>
        <end position="292"/>
    </location>
</feature>
<dbReference type="Pfam" id="PF00582">
    <property type="entry name" value="Usp"/>
    <property type="match status" value="2"/>
</dbReference>
<evidence type="ECO:0000256" key="1">
    <source>
        <dbReference type="ARBA" id="ARBA00008791"/>
    </source>
</evidence>
<dbReference type="InterPro" id="IPR014729">
    <property type="entry name" value="Rossmann-like_a/b/a_fold"/>
</dbReference>
<proteinExistence type="inferred from homology"/>
<evidence type="ECO:0000313" key="4">
    <source>
        <dbReference type="Proteomes" id="UP001499882"/>
    </source>
</evidence>
<dbReference type="PANTHER" id="PTHR31964">
    <property type="entry name" value="ADENINE NUCLEOTIDE ALPHA HYDROLASES-LIKE SUPERFAMILY PROTEIN"/>
    <property type="match status" value="1"/>
</dbReference>
<gene>
    <name evidence="3" type="ORF">GCM10023350_30850</name>
</gene>
<dbReference type="SUPFAM" id="SSF52402">
    <property type="entry name" value="Adenine nucleotide alpha hydrolases-like"/>
    <property type="match status" value="2"/>
</dbReference>
<evidence type="ECO:0000259" key="2">
    <source>
        <dbReference type="Pfam" id="PF00582"/>
    </source>
</evidence>
<dbReference type="InterPro" id="IPR006016">
    <property type="entry name" value="UspA"/>
</dbReference>
<reference evidence="4" key="1">
    <citation type="journal article" date="2019" name="Int. J. Syst. Evol. Microbiol.">
        <title>The Global Catalogue of Microorganisms (GCM) 10K type strain sequencing project: providing services to taxonomists for standard genome sequencing and annotation.</title>
        <authorList>
            <consortium name="The Broad Institute Genomics Platform"/>
            <consortium name="The Broad Institute Genome Sequencing Center for Infectious Disease"/>
            <person name="Wu L."/>
            <person name="Ma J."/>
        </authorList>
    </citation>
    <scope>NUCLEOTIDE SEQUENCE [LARGE SCALE GENOMIC DNA]</scope>
    <source>
        <strain evidence="4">JCM 18532</strain>
    </source>
</reference>
<comment type="similarity">
    <text evidence="1">Belongs to the universal stress protein A family.</text>
</comment>
<dbReference type="EMBL" id="BAABKN010000019">
    <property type="protein sequence ID" value="GAA4743958.1"/>
    <property type="molecule type" value="Genomic_DNA"/>
</dbReference>
<dbReference type="InterPro" id="IPR006015">
    <property type="entry name" value="Universal_stress_UspA"/>
</dbReference>
<accession>A0ABP8Z1V2</accession>
<comment type="caution">
    <text evidence="3">The sequence shown here is derived from an EMBL/GenBank/DDBJ whole genome shotgun (WGS) entry which is preliminary data.</text>
</comment>
<evidence type="ECO:0000313" key="3">
    <source>
        <dbReference type="EMBL" id="GAA4743958.1"/>
    </source>
</evidence>
<dbReference type="RefSeq" id="WP_345527708.1">
    <property type="nucleotide sequence ID" value="NZ_BAABKN010000019.1"/>
</dbReference>
<organism evidence="3 4">
    <name type="scientific">Nocardioides endophyticus</name>
    <dbReference type="NCBI Taxonomy" id="1353775"/>
    <lineage>
        <taxon>Bacteria</taxon>
        <taxon>Bacillati</taxon>
        <taxon>Actinomycetota</taxon>
        <taxon>Actinomycetes</taxon>
        <taxon>Propionibacteriales</taxon>
        <taxon>Nocardioidaceae</taxon>
        <taxon>Nocardioides</taxon>
    </lineage>
</organism>
<protein>
    <submittedName>
        <fullName evidence="3">Universal stress protein</fullName>
    </submittedName>
</protein>
<keyword evidence="4" id="KW-1185">Reference proteome</keyword>
<name>A0ABP8Z1V2_9ACTN</name>
<dbReference type="Proteomes" id="UP001499882">
    <property type="component" value="Unassembled WGS sequence"/>
</dbReference>
<feature type="domain" description="UspA" evidence="2">
    <location>
        <begin position="11"/>
        <end position="147"/>
    </location>
</feature>